<evidence type="ECO:0000256" key="1">
    <source>
        <dbReference type="SAM" id="MobiDB-lite"/>
    </source>
</evidence>
<evidence type="ECO:0000313" key="3">
    <source>
        <dbReference type="Proteomes" id="UP000075683"/>
    </source>
</evidence>
<comment type="caution">
    <text evidence="2">The sequence shown here is derived from an EMBL/GenBank/DDBJ whole genome shotgun (WGS) entry which is preliminary data.</text>
</comment>
<dbReference type="STRING" id="301148.B4135_1803"/>
<feature type="region of interest" description="Disordered" evidence="1">
    <location>
        <begin position="25"/>
        <end position="76"/>
    </location>
</feature>
<evidence type="ECO:0000313" key="2">
    <source>
        <dbReference type="EMBL" id="KYD20642.1"/>
    </source>
</evidence>
<dbReference type="AlphaFoldDB" id="A0A150M8U0"/>
<feature type="region of interest" description="Disordered" evidence="1">
    <location>
        <begin position="114"/>
        <end position="135"/>
    </location>
</feature>
<sequence>MRQTAGFPCGHQTKMSPFHPVRLREKRAASPPGGPAKKRSVCQGGDFFWRKNRPHGKPLSLHPAGKVCPRPTGKDNIGHARGAILCNPRRLPKKRTAFPRRMPEKGRKLHRLFFMDRPTDGSADARARPCDFGSK</sequence>
<accession>A0A150M8U0</accession>
<reference evidence="2 3" key="1">
    <citation type="submission" date="2016-01" db="EMBL/GenBank/DDBJ databases">
        <title>Draft Genome Sequences of Seven Thermophilic Sporeformers Isolated from Foods.</title>
        <authorList>
            <person name="Berendsen E.M."/>
            <person name="Wells-Bennik M.H."/>
            <person name="Krawcyk A.O."/>
            <person name="De Jong A."/>
            <person name="Holsappel S."/>
            <person name="Eijlander R.T."/>
            <person name="Kuipers O.P."/>
        </authorList>
    </citation>
    <scope>NUCLEOTIDE SEQUENCE [LARGE SCALE GENOMIC DNA]</scope>
    <source>
        <strain evidence="2 3">B4135</strain>
    </source>
</reference>
<organism evidence="2 3">
    <name type="scientific">Caldibacillus debilis</name>
    <dbReference type="NCBI Taxonomy" id="301148"/>
    <lineage>
        <taxon>Bacteria</taxon>
        <taxon>Bacillati</taxon>
        <taxon>Bacillota</taxon>
        <taxon>Bacilli</taxon>
        <taxon>Bacillales</taxon>
        <taxon>Bacillaceae</taxon>
        <taxon>Caldibacillus</taxon>
    </lineage>
</organism>
<dbReference type="Proteomes" id="UP000075683">
    <property type="component" value="Unassembled WGS sequence"/>
</dbReference>
<name>A0A150M8U0_9BACI</name>
<proteinExistence type="predicted"/>
<protein>
    <submittedName>
        <fullName evidence="2">Uncharacterized protein</fullName>
    </submittedName>
</protein>
<dbReference type="EMBL" id="LQYT01000032">
    <property type="protein sequence ID" value="KYD20642.1"/>
    <property type="molecule type" value="Genomic_DNA"/>
</dbReference>
<gene>
    <name evidence="2" type="ORF">B4135_1803</name>
</gene>